<dbReference type="GO" id="GO:0004674">
    <property type="term" value="F:protein serine/threonine kinase activity"/>
    <property type="evidence" value="ECO:0007669"/>
    <property type="project" value="UniProtKB-KW"/>
</dbReference>
<dbReference type="GO" id="GO:0005524">
    <property type="term" value="F:ATP binding"/>
    <property type="evidence" value="ECO:0007669"/>
    <property type="project" value="UniProtKB-UniRule"/>
</dbReference>
<dbReference type="FunFam" id="3.30.200.20:FF:000315">
    <property type="entry name" value="Calcium-dependent protein kinase 3"/>
    <property type="match status" value="1"/>
</dbReference>
<dbReference type="FunFam" id="1.10.510.10:FF:000571">
    <property type="entry name" value="Maternal embryonic leucine zipper kinase"/>
    <property type="match status" value="1"/>
</dbReference>
<evidence type="ECO:0000256" key="19">
    <source>
        <dbReference type="RuleBase" id="RU000304"/>
    </source>
</evidence>
<dbReference type="Proteomes" id="UP000187209">
    <property type="component" value="Unassembled WGS sequence"/>
</dbReference>
<organism evidence="21 22">
    <name type="scientific">Stentor coeruleus</name>
    <dbReference type="NCBI Taxonomy" id="5963"/>
    <lineage>
        <taxon>Eukaryota</taxon>
        <taxon>Sar</taxon>
        <taxon>Alveolata</taxon>
        <taxon>Ciliophora</taxon>
        <taxon>Postciliodesmatophora</taxon>
        <taxon>Heterotrichea</taxon>
        <taxon>Heterotrichida</taxon>
        <taxon>Stentoridae</taxon>
        <taxon>Stentor</taxon>
    </lineage>
</organism>
<dbReference type="Gene3D" id="1.10.510.10">
    <property type="entry name" value="Transferase(Phosphotransferase) domain 1"/>
    <property type="match status" value="1"/>
</dbReference>
<evidence type="ECO:0000256" key="12">
    <source>
        <dbReference type="ARBA" id="ARBA00024334"/>
    </source>
</evidence>
<feature type="active site" description="Proton acceptor" evidence="15">
    <location>
        <position position="138"/>
    </location>
</feature>
<comment type="cofactor">
    <cofactor evidence="1">
        <name>Mg(2+)</name>
        <dbReference type="ChEBI" id="CHEBI:18420"/>
    </cofactor>
</comment>
<dbReference type="InterPro" id="IPR017441">
    <property type="entry name" value="Protein_kinase_ATP_BS"/>
</dbReference>
<evidence type="ECO:0000259" key="20">
    <source>
        <dbReference type="PROSITE" id="PS50011"/>
    </source>
</evidence>
<evidence type="ECO:0000313" key="21">
    <source>
        <dbReference type="EMBL" id="OMJ66275.1"/>
    </source>
</evidence>
<comment type="caution">
    <text evidence="21">The sequence shown here is derived from an EMBL/GenBank/DDBJ whole genome shotgun (WGS) entry which is preliminary data.</text>
</comment>
<feature type="domain" description="Protein kinase" evidence="20">
    <location>
        <begin position="17"/>
        <end position="272"/>
    </location>
</feature>
<evidence type="ECO:0000256" key="1">
    <source>
        <dbReference type="ARBA" id="ARBA00001946"/>
    </source>
</evidence>
<dbReference type="PRINTS" id="PR00109">
    <property type="entry name" value="TYRKINASE"/>
</dbReference>
<evidence type="ECO:0000256" key="18">
    <source>
        <dbReference type="PROSITE-ProRule" id="PRU10141"/>
    </source>
</evidence>
<evidence type="ECO:0000256" key="13">
    <source>
        <dbReference type="ARBA" id="ARBA00047899"/>
    </source>
</evidence>
<dbReference type="InterPro" id="IPR008271">
    <property type="entry name" value="Ser/Thr_kinase_AS"/>
</dbReference>
<dbReference type="InterPro" id="IPR030616">
    <property type="entry name" value="Aur-like"/>
</dbReference>
<evidence type="ECO:0000256" key="11">
    <source>
        <dbReference type="ARBA" id="ARBA00022840"/>
    </source>
</evidence>
<dbReference type="InterPro" id="IPR001245">
    <property type="entry name" value="Ser-Thr/Tyr_kinase_cat_dom"/>
</dbReference>
<dbReference type="PANTHER" id="PTHR24350">
    <property type="entry name" value="SERINE/THREONINE-PROTEIN KINASE IAL-RELATED"/>
    <property type="match status" value="1"/>
</dbReference>
<feature type="cross-link" description="Glycyl lysine isopeptide (Lys-Gly) (interchain with G-Cter in SUMO2)" evidence="17">
    <location>
        <position position="140"/>
    </location>
</feature>
<evidence type="ECO:0000256" key="10">
    <source>
        <dbReference type="ARBA" id="ARBA00022837"/>
    </source>
</evidence>
<sequence>MEQLDFGDYGDKFSSFFRYYKDLGEGSYGKVVKAVDKYTGQICAVKIIKKRKLTEEIVNGLRKEASVLSELDHPNIVKFFSVKESNLRIFIVMEYVRGGTLGAYIKTKKISERKAVQVMTGIFRAVEYLHNHGIVHRDLKPDNILLSHYHDLSTLKIADFGLSTQLENGFKVDDRCGTVLYMAPEQAAHRAYSKEVDIWSCGIILYKLLCKGNHPLYTHSEKAQSYFNKLKNPIWVFNKSFPPLAQNLFLKLMKTTPIERYTAGQALAHPWITKNCTEIPKTYLESMRIYDAEIKLRSILYACLFISINTPQEKPNIVKHSVRNDNPPERRKTFSAKINDKSPRVSRHYKTFYDSFSSKSPVRPNTGKQRIKIKV</sequence>
<evidence type="ECO:0000256" key="8">
    <source>
        <dbReference type="ARBA" id="ARBA00022741"/>
    </source>
</evidence>
<comment type="catalytic activity">
    <reaction evidence="13">
        <text>L-threonyl-[protein] + ATP = O-phospho-L-threonyl-[protein] + ADP + H(+)</text>
        <dbReference type="Rhea" id="RHEA:46608"/>
        <dbReference type="Rhea" id="RHEA-COMP:11060"/>
        <dbReference type="Rhea" id="RHEA-COMP:11605"/>
        <dbReference type="ChEBI" id="CHEBI:15378"/>
        <dbReference type="ChEBI" id="CHEBI:30013"/>
        <dbReference type="ChEBI" id="CHEBI:30616"/>
        <dbReference type="ChEBI" id="CHEBI:61977"/>
        <dbReference type="ChEBI" id="CHEBI:456216"/>
        <dbReference type="EC" id="2.7.11.1"/>
    </reaction>
</comment>
<feature type="binding site" evidence="16">
    <location>
        <position position="46"/>
    </location>
    <ligand>
        <name>ATP</name>
        <dbReference type="ChEBI" id="CHEBI:30616"/>
    </ligand>
</feature>
<dbReference type="EC" id="2.7.11.1" evidence="3"/>
<keyword evidence="11 16" id="KW-0067">ATP-binding</keyword>
<comment type="similarity">
    <text evidence="12">Belongs to the protein kinase superfamily. Ser/Thr protein kinase family. CDPK subfamily.</text>
</comment>
<name>A0A1R2AP99_9CILI</name>
<dbReference type="Pfam" id="PF00069">
    <property type="entry name" value="Pkinase"/>
    <property type="match status" value="1"/>
</dbReference>
<accession>A0A1R2AP99</accession>
<evidence type="ECO:0000256" key="14">
    <source>
        <dbReference type="ARBA" id="ARBA00048679"/>
    </source>
</evidence>
<feature type="binding site" evidence="16">
    <location>
        <position position="159"/>
    </location>
    <ligand>
        <name>ATP</name>
        <dbReference type="ChEBI" id="CHEBI:30616"/>
    </ligand>
</feature>
<evidence type="ECO:0000256" key="4">
    <source>
        <dbReference type="ARBA" id="ARBA00022527"/>
    </source>
</evidence>
<keyword evidence="5" id="KW-0808">Transferase</keyword>
<comment type="catalytic activity">
    <reaction evidence="14">
        <text>L-seryl-[protein] + ATP = O-phospho-L-seryl-[protein] + ADP + H(+)</text>
        <dbReference type="Rhea" id="RHEA:17989"/>
        <dbReference type="Rhea" id="RHEA-COMP:9863"/>
        <dbReference type="Rhea" id="RHEA-COMP:11604"/>
        <dbReference type="ChEBI" id="CHEBI:15378"/>
        <dbReference type="ChEBI" id="CHEBI:29999"/>
        <dbReference type="ChEBI" id="CHEBI:30616"/>
        <dbReference type="ChEBI" id="CHEBI:83421"/>
        <dbReference type="ChEBI" id="CHEBI:456216"/>
        <dbReference type="EC" id="2.7.11.1"/>
    </reaction>
</comment>
<evidence type="ECO:0000256" key="9">
    <source>
        <dbReference type="ARBA" id="ARBA00022777"/>
    </source>
</evidence>
<evidence type="ECO:0000256" key="16">
    <source>
        <dbReference type="PIRSR" id="PIRSR630616-2"/>
    </source>
</evidence>
<dbReference type="PROSITE" id="PS00108">
    <property type="entry name" value="PROTEIN_KINASE_ST"/>
    <property type="match status" value="1"/>
</dbReference>
<dbReference type="InterPro" id="IPR011009">
    <property type="entry name" value="Kinase-like_dom_sf"/>
</dbReference>
<keyword evidence="6" id="KW-0479">Metal-binding</keyword>
<keyword evidence="4 19" id="KW-0723">Serine/threonine-protein kinase</keyword>
<dbReference type="GO" id="GO:0046872">
    <property type="term" value="F:metal ion binding"/>
    <property type="evidence" value="ECO:0007669"/>
    <property type="project" value="UniProtKB-KW"/>
</dbReference>
<evidence type="ECO:0000313" key="22">
    <source>
        <dbReference type="Proteomes" id="UP000187209"/>
    </source>
</evidence>
<dbReference type="AlphaFoldDB" id="A0A1R2AP99"/>
<keyword evidence="10" id="KW-0106">Calcium</keyword>
<dbReference type="PROSITE" id="PS00107">
    <property type="entry name" value="PROTEIN_KINASE_ATP"/>
    <property type="match status" value="1"/>
</dbReference>
<dbReference type="OrthoDB" id="309279at2759"/>
<evidence type="ECO:0000256" key="7">
    <source>
        <dbReference type="ARBA" id="ARBA00022737"/>
    </source>
</evidence>
<evidence type="ECO:0000256" key="2">
    <source>
        <dbReference type="ARBA" id="ARBA00011245"/>
    </source>
</evidence>
<reference evidence="21 22" key="1">
    <citation type="submission" date="2016-11" db="EMBL/GenBank/DDBJ databases">
        <title>The macronuclear genome of Stentor coeruleus: a giant cell with tiny introns.</title>
        <authorList>
            <person name="Slabodnick M."/>
            <person name="Ruby J.G."/>
            <person name="Reiff S.B."/>
            <person name="Swart E.C."/>
            <person name="Gosai S."/>
            <person name="Prabakaran S."/>
            <person name="Witkowska E."/>
            <person name="Larue G.E."/>
            <person name="Fisher S."/>
            <person name="Freeman R.M."/>
            <person name="Gunawardena J."/>
            <person name="Chu W."/>
            <person name="Stover N.A."/>
            <person name="Gregory B.D."/>
            <person name="Nowacki M."/>
            <person name="Derisi J."/>
            <person name="Roy S.W."/>
            <person name="Marshall W.F."/>
            <person name="Sood P."/>
        </authorList>
    </citation>
    <scope>NUCLEOTIDE SEQUENCE [LARGE SCALE GENOMIC DNA]</scope>
    <source>
        <strain evidence="21">WM001</strain>
    </source>
</reference>
<gene>
    <name evidence="21" type="ORF">SteCoe_36940</name>
</gene>
<keyword evidence="7" id="KW-0677">Repeat</keyword>
<comment type="subunit">
    <text evidence="2">Monomer.</text>
</comment>
<dbReference type="PROSITE" id="PS50011">
    <property type="entry name" value="PROTEIN_KINASE_DOM"/>
    <property type="match status" value="1"/>
</dbReference>
<evidence type="ECO:0000256" key="3">
    <source>
        <dbReference type="ARBA" id="ARBA00012513"/>
    </source>
</evidence>
<keyword evidence="8 16" id="KW-0547">Nucleotide-binding</keyword>
<keyword evidence="9" id="KW-0418">Kinase</keyword>
<dbReference type="EMBL" id="MPUH01001765">
    <property type="protein sequence ID" value="OMJ66275.1"/>
    <property type="molecule type" value="Genomic_DNA"/>
</dbReference>
<proteinExistence type="inferred from homology"/>
<evidence type="ECO:0000256" key="15">
    <source>
        <dbReference type="PIRSR" id="PIRSR630616-1"/>
    </source>
</evidence>
<dbReference type="SUPFAM" id="SSF56112">
    <property type="entry name" value="Protein kinase-like (PK-like)"/>
    <property type="match status" value="1"/>
</dbReference>
<feature type="binding site" evidence="18">
    <location>
        <position position="50"/>
    </location>
    <ligand>
        <name>ATP</name>
        <dbReference type="ChEBI" id="CHEBI:30616"/>
    </ligand>
</feature>
<evidence type="ECO:0000256" key="17">
    <source>
        <dbReference type="PIRSR" id="PIRSR630616-3"/>
    </source>
</evidence>
<protein>
    <recommendedName>
        <fullName evidence="3">non-specific serine/threonine protein kinase</fullName>
        <ecNumber evidence="3">2.7.11.1</ecNumber>
    </recommendedName>
</protein>
<dbReference type="InterPro" id="IPR000719">
    <property type="entry name" value="Prot_kinase_dom"/>
</dbReference>
<evidence type="ECO:0000256" key="6">
    <source>
        <dbReference type="ARBA" id="ARBA00022723"/>
    </source>
</evidence>
<dbReference type="SMART" id="SM00220">
    <property type="entry name" value="S_TKc"/>
    <property type="match status" value="1"/>
</dbReference>
<evidence type="ECO:0000256" key="5">
    <source>
        <dbReference type="ARBA" id="ARBA00022679"/>
    </source>
</evidence>
<keyword evidence="22" id="KW-1185">Reference proteome</keyword>